<protein>
    <recommendedName>
        <fullName evidence="6">Cysteine-rich domain-containing protein</fullName>
    </recommendedName>
</protein>
<dbReference type="GO" id="GO:0005886">
    <property type="term" value="C:plasma membrane"/>
    <property type="evidence" value="ECO:0007669"/>
    <property type="project" value="TreeGrafter"/>
</dbReference>
<evidence type="ECO:0000256" key="5">
    <source>
        <dbReference type="ARBA" id="ARBA00023014"/>
    </source>
</evidence>
<dbReference type="EMBL" id="BARS01020792">
    <property type="protein sequence ID" value="GAG11422.1"/>
    <property type="molecule type" value="Genomic_DNA"/>
</dbReference>
<reference evidence="7" key="1">
    <citation type="journal article" date="2014" name="Front. Microbiol.">
        <title>High frequency of phylogenetically diverse reductive dehalogenase-homologous genes in deep subseafloor sedimentary metagenomes.</title>
        <authorList>
            <person name="Kawai M."/>
            <person name="Futagami T."/>
            <person name="Toyoda A."/>
            <person name="Takaki Y."/>
            <person name="Nishi S."/>
            <person name="Hori S."/>
            <person name="Arai W."/>
            <person name="Tsubouchi T."/>
            <person name="Morono Y."/>
            <person name="Uchiyama I."/>
            <person name="Ito T."/>
            <person name="Fujiyama A."/>
            <person name="Inagaki F."/>
            <person name="Takami H."/>
        </authorList>
    </citation>
    <scope>NUCLEOTIDE SEQUENCE</scope>
    <source>
        <strain evidence="7">Expedition CK06-06</strain>
    </source>
</reference>
<dbReference type="InterPro" id="IPR004017">
    <property type="entry name" value="Cys_rich_dom"/>
</dbReference>
<dbReference type="PANTHER" id="PTHR43255">
    <property type="entry name" value="IRON-SULFUR-BINDING OXIDOREDUCTASE FADF-RELATED-RELATED"/>
    <property type="match status" value="1"/>
</dbReference>
<evidence type="ECO:0000313" key="7">
    <source>
        <dbReference type="EMBL" id="GAG11422.1"/>
    </source>
</evidence>
<sequence length="187" mass="21294">ELFRMLAEKNVRKFKELGVKKVVTLSPHAYNTMRNNYPLVSNTYFEVYHYTQLLRGLLQANKIKPPRHNAKVTYHDPCFLGRYNQIYDEPREILQSILGIELVEMERSRENSFCCGGGSGNFVTDLLAGSEESPSRIRVREAYETGADILAVACPSCMIMLQDAIKVEDLEDKLTIKDISQVVSESL</sequence>
<feature type="domain" description="Cysteine-rich" evidence="6">
    <location>
        <begin position="72"/>
        <end position="162"/>
    </location>
</feature>
<feature type="non-terminal residue" evidence="7">
    <location>
        <position position="1"/>
    </location>
</feature>
<keyword evidence="5" id="KW-0411">Iron-sulfur</keyword>
<accession>X0VJN1</accession>
<name>X0VJN1_9ZZZZ</name>
<proteinExistence type="predicted"/>
<keyword evidence="1" id="KW-0004">4Fe-4S</keyword>
<evidence type="ECO:0000256" key="3">
    <source>
        <dbReference type="ARBA" id="ARBA00023002"/>
    </source>
</evidence>
<organism evidence="7">
    <name type="scientific">marine sediment metagenome</name>
    <dbReference type="NCBI Taxonomy" id="412755"/>
    <lineage>
        <taxon>unclassified sequences</taxon>
        <taxon>metagenomes</taxon>
        <taxon>ecological metagenomes</taxon>
    </lineage>
</organism>
<comment type="caution">
    <text evidence="7">The sequence shown here is derived from an EMBL/GenBank/DDBJ whole genome shotgun (WGS) entry which is preliminary data.</text>
</comment>
<evidence type="ECO:0000259" key="6">
    <source>
        <dbReference type="Pfam" id="PF02754"/>
    </source>
</evidence>
<evidence type="ECO:0000256" key="1">
    <source>
        <dbReference type="ARBA" id="ARBA00022485"/>
    </source>
</evidence>
<keyword evidence="2" id="KW-0479">Metal-binding</keyword>
<evidence type="ECO:0000256" key="2">
    <source>
        <dbReference type="ARBA" id="ARBA00022723"/>
    </source>
</evidence>
<dbReference type="InterPro" id="IPR051460">
    <property type="entry name" value="HdrC_iron-sulfur_subunit"/>
</dbReference>
<dbReference type="GO" id="GO:0016491">
    <property type="term" value="F:oxidoreductase activity"/>
    <property type="evidence" value="ECO:0007669"/>
    <property type="project" value="UniProtKB-KW"/>
</dbReference>
<keyword evidence="3" id="KW-0560">Oxidoreductase</keyword>
<dbReference type="AlphaFoldDB" id="X0VJN1"/>
<dbReference type="PANTHER" id="PTHR43255:SF1">
    <property type="entry name" value="IRON-SULFUR-BINDING OXIDOREDUCTASE FADF-RELATED"/>
    <property type="match status" value="1"/>
</dbReference>
<evidence type="ECO:0000256" key="4">
    <source>
        <dbReference type="ARBA" id="ARBA00023004"/>
    </source>
</evidence>
<dbReference type="Pfam" id="PF02754">
    <property type="entry name" value="CCG"/>
    <property type="match status" value="1"/>
</dbReference>
<dbReference type="GO" id="GO:0046872">
    <property type="term" value="F:metal ion binding"/>
    <property type="evidence" value="ECO:0007669"/>
    <property type="project" value="UniProtKB-KW"/>
</dbReference>
<dbReference type="GO" id="GO:0051539">
    <property type="term" value="F:4 iron, 4 sulfur cluster binding"/>
    <property type="evidence" value="ECO:0007669"/>
    <property type="project" value="UniProtKB-KW"/>
</dbReference>
<keyword evidence="4" id="KW-0408">Iron</keyword>
<gene>
    <name evidence="7" type="ORF">S01H1_33484</name>
</gene>